<feature type="transmembrane region" description="Helical" evidence="13">
    <location>
        <begin position="114"/>
        <end position="135"/>
    </location>
</feature>
<comment type="function">
    <text evidence="11">Transmembrane component of the tectonic-like complex, a complex localized at the transition zone of primary cilia and acting as a barrier that prevents diffusion of transmembrane proteins between the cilia and plasma membranes. Required for ciliogenesis and sonic hedgehog/SHH signaling.</text>
</comment>
<feature type="transmembrane region" description="Helical" evidence="13">
    <location>
        <begin position="74"/>
        <end position="94"/>
    </location>
</feature>
<evidence type="ECO:0000256" key="11">
    <source>
        <dbReference type="ARBA" id="ARBA00024803"/>
    </source>
</evidence>
<evidence type="ECO:0000256" key="4">
    <source>
        <dbReference type="ARBA" id="ARBA00022692"/>
    </source>
</evidence>
<gene>
    <name evidence="14" type="ORF">P4O66_015694</name>
</gene>
<evidence type="ECO:0000256" key="3">
    <source>
        <dbReference type="ARBA" id="ARBA00022475"/>
    </source>
</evidence>
<dbReference type="PANTHER" id="PTHR13531:SF14">
    <property type="entry name" value="TRANSMEMBRANE PROTEIN 17"/>
    <property type="match status" value="1"/>
</dbReference>
<dbReference type="Gene3D" id="1.20.1250.20">
    <property type="entry name" value="MFS general substrate transporter like domains"/>
    <property type="match status" value="1"/>
</dbReference>
<comment type="subunit">
    <text evidence="2">Part of the tectonic-like complex (also named B9 complex).</text>
</comment>
<feature type="transmembrane region" description="Helical" evidence="13">
    <location>
        <begin position="320"/>
        <end position="338"/>
    </location>
</feature>
<keyword evidence="6" id="KW-0813">Transport</keyword>
<evidence type="ECO:0000256" key="13">
    <source>
        <dbReference type="SAM" id="Phobius"/>
    </source>
</evidence>
<dbReference type="EMBL" id="JAROKS010000022">
    <property type="protein sequence ID" value="KAK1789816.1"/>
    <property type="molecule type" value="Genomic_DNA"/>
</dbReference>
<comment type="caution">
    <text evidence="14">The sequence shown here is derived from an EMBL/GenBank/DDBJ whole genome shotgun (WGS) entry which is preliminary data.</text>
</comment>
<feature type="transmembrane region" description="Helical" evidence="13">
    <location>
        <begin position="142"/>
        <end position="162"/>
    </location>
</feature>
<evidence type="ECO:0000256" key="2">
    <source>
        <dbReference type="ARBA" id="ARBA00011495"/>
    </source>
</evidence>
<dbReference type="GO" id="GO:0035869">
    <property type="term" value="C:ciliary transition zone"/>
    <property type="evidence" value="ECO:0007669"/>
    <property type="project" value="TreeGrafter"/>
</dbReference>
<dbReference type="Pfam" id="PF00854">
    <property type="entry name" value="PTR2"/>
    <property type="match status" value="1"/>
</dbReference>
<dbReference type="InterPro" id="IPR036259">
    <property type="entry name" value="MFS_trans_sf"/>
</dbReference>
<keyword evidence="10" id="KW-0966">Cell projection</keyword>
<proteinExistence type="inferred from homology"/>
<dbReference type="GO" id="GO:0015293">
    <property type="term" value="F:symporter activity"/>
    <property type="evidence" value="ECO:0007669"/>
    <property type="project" value="UniProtKB-KW"/>
</dbReference>
<evidence type="ECO:0008006" key="16">
    <source>
        <dbReference type="Google" id="ProtNLM"/>
    </source>
</evidence>
<dbReference type="Pfam" id="PF09799">
    <property type="entry name" value="Transmemb_17"/>
    <property type="match status" value="1"/>
</dbReference>
<sequence>MLFFSLSTKECRTQKRCKFNGIPLHNQPQLTFSDENVKMFYGTAMLPVVAFPFEDFYIDTHNTIHHLEPQEQHILFYTGLLAAAVGTGGIRAVLCPLTAYHLQGYDQHQILSFFNWLYWLVNLNAAVVYLGIAYIQQSVAKNLGFLIPFTSVLLALIAIHMARNNLIFHPQKGSSLLTTMGVFLNSLKMCCLHYRHLSGDVANWLDRAKENNGGHYSETSVENVKILVKLFPLFGLQLLYRACITQATSVLHLSKYFLQIPSGYYLQTMHSNLNFNGFLLPIAALNVISILPLLILAPLLEFVSTCYLSLKKTPPSPTKFITVGHACAALSVLVAGITEIHRKDYSQVEQTLSGTVLHVSSMACFQLAPQYILLGVAEAFVTPACKSLFLSMSKTYNAQSSNCSLISFCLTPSNLRGISLHLLALSYGGGCFLGALLIQIFYIVSGDTDVVSSLPLQMALFFNMWFFPLWWISEVVMLHLKYLFLPDYYKFILITILILMTLIEAIRLYLGYAGNLQEKVPELAGFWLLSLLLQFPLILFQLFNEAILIQPLERGVHIILASFILVEALSGFAALRAMVRHTESRFHLRQFSGIQEFKA</sequence>
<dbReference type="PANTHER" id="PTHR13531">
    <property type="entry name" value="GEO07735P1-RELATED-RELATED"/>
    <property type="match status" value="1"/>
</dbReference>
<evidence type="ECO:0000256" key="5">
    <source>
        <dbReference type="ARBA" id="ARBA00022794"/>
    </source>
</evidence>
<dbReference type="GO" id="GO:0060170">
    <property type="term" value="C:ciliary membrane"/>
    <property type="evidence" value="ECO:0007669"/>
    <property type="project" value="UniProtKB-SubCell"/>
</dbReference>
<name>A0AAD8YZU5_9TELE</name>
<keyword evidence="8" id="KW-0969">Cilium</keyword>
<evidence type="ECO:0000256" key="1">
    <source>
        <dbReference type="ARBA" id="ARBA00004272"/>
    </source>
</evidence>
<feature type="transmembrane region" description="Helical" evidence="13">
    <location>
        <begin position="422"/>
        <end position="444"/>
    </location>
</feature>
<feature type="transmembrane region" description="Helical" evidence="13">
    <location>
        <begin position="491"/>
        <end position="512"/>
    </location>
</feature>
<feature type="transmembrane region" description="Helical" evidence="13">
    <location>
        <begin position="524"/>
        <end position="543"/>
    </location>
</feature>
<keyword evidence="4 13" id="KW-0812">Transmembrane</keyword>
<keyword evidence="9 13" id="KW-0472">Membrane</keyword>
<protein>
    <recommendedName>
        <fullName evidence="16">Solute carrier family 15 member 5</fullName>
    </recommendedName>
</protein>
<evidence type="ECO:0000256" key="7">
    <source>
        <dbReference type="ARBA" id="ARBA00022989"/>
    </source>
</evidence>
<keyword evidence="6" id="KW-0769">Symport</keyword>
<evidence type="ECO:0000256" key="9">
    <source>
        <dbReference type="ARBA" id="ARBA00023136"/>
    </source>
</evidence>
<dbReference type="InterPro" id="IPR000109">
    <property type="entry name" value="POT_fam"/>
</dbReference>
<feature type="transmembrane region" description="Helical" evidence="13">
    <location>
        <begin position="555"/>
        <end position="579"/>
    </location>
</feature>
<dbReference type="GO" id="GO:1905515">
    <property type="term" value="P:non-motile cilium assembly"/>
    <property type="evidence" value="ECO:0007669"/>
    <property type="project" value="TreeGrafter"/>
</dbReference>
<evidence type="ECO:0000256" key="12">
    <source>
        <dbReference type="ARBA" id="ARBA00038348"/>
    </source>
</evidence>
<evidence type="ECO:0000256" key="10">
    <source>
        <dbReference type="ARBA" id="ARBA00023273"/>
    </source>
</evidence>
<evidence type="ECO:0000256" key="6">
    <source>
        <dbReference type="ARBA" id="ARBA00022847"/>
    </source>
</evidence>
<evidence type="ECO:0000313" key="15">
    <source>
        <dbReference type="Proteomes" id="UP001239994"/>
    </source>
</evidence>
<reference evidence="14" key="1">
    <citation type="submission" date="2023-03" db="EMBL/GenBank/DDBJ databases">
        <title>Electrophorus voltai genome.</title>
        <authorList>
            <person name="Bian C."/>
        </authorList>
    </citation>
    <scope>NUCLEOTIDE SEQUENCE</scope>
    <source>
        <strain evidence="14">CB-2022</strain>
        <tissue evidence="14">Muscle</tissue>
    </source>
</reference>
<comment type="subcellular location">
    <subcellularLocation>
        <location evidence="1">Cell projection</location>
        <location evidence="1">Cilium membrane</location>
        <topology evidence="1">Multi-pass membrane protein</topology>
    </subcellularLocation>
</comment>
<keyword evidence="3" id="KW-1003">Cell membrane</keyword>
<keyword evidence="15" id="KW-1185">Reference proteome</keyword>
<feature type="transmembrane region" description="Helical" evidence="13">
    <location>
        <begin position="278"/>
        <end position="300"/>
    </location>
</feature>
<comment type="similarity">
    <text evidence="12">Belongs to the TMEM17 family.</text>
</comment>
<keyword evidence="7 13" id="KW-1133">Transmembrane helix</keyword>
<dbReference type="Proteomes" id="UP001239994">
    <property type="component" value="Unassembled WGS sequence"/>
</dbReference>
<organism evidence="14 15">
    <name type="scientific">Electrophorus voltai</name>
    <dbReference type="NCBI Taxonomy" id="2609070"/>
    <lineage>
        <taxon>Eukaryota</taxon>
        <taxon>Metazoa</taxon>
        <taxon>Chordata</taxon>
        <taxon>Craniata</taxon>
        <taxon>Vertebrata</taxon>
        <taxon>Euteleostomi</taxon>
        <taxon>Actinopterygii</taxon>
        <taxon>Neopterygii</taxon>
        <taxon>Teleostei</taxon>
        <taxon>Ostariophysi</taxon>
        <taxon>Gymnotiformes</taxon>
        <taxon>Gymnotoidei</taxon>
        <taxon>Gymnotidae</taxon>
        <taxon>Electrophorus</taxon>
    </lineage>
</organism>
<accession>A0AAD8YZU5</accession>
<keyword evidence="5" id="KW-0970">Cilium biogenesis/degradation</keyword>
<dbReference type="InterPro" id="IPR019184">
    <property type="entry name" value="Uncharacterised_TM-17"/>
</dbReference>
<evidence type="ECO:0000256" key="8">
    <source>
        <dbReference type="ARBA" id="ARBA00023069"/>
    </source>
</evidence>
<evidence type="ECO:0000313" key="14">
    <source>
        <dbReference type="EMBL" id="KAK1789816.1"/>
    </source>
</evidence>
<dbReference type="AlphaFoldDB" id="A0AAD8YZU5"/>